<feature type="compositionally biased region" description="Low complexity" evidence="1">
    <location>
        <begin position="173"/>
        <end position="182"/>
    </location>
</feature>
<proteinExistence type="predicted"/>
<dbReference type="Pfam" id="PF14475">
    <property type="entry name" value="Mso1_Sec1_bdg"/>
    <property type="match status" value="1"/>
</dbReference>
<protein>
    <recommendedName>
        <fullName evidence="2">Mso1 N-terminal domain-containing protein</fullName>
    </recommendedName>
</protein>
<evidence type="ECO:0000313" key="3">
    <source>
        <dbReference type="EMBL" id="PTB57894.1"/>
    </source>
</evidence>
<evidence type="ECO:0000259" key="2">
    <source>
        <dbReference type="Pfam" id="PF14475"/>
    </source>
</evidence>
<dbReference type="AlphaFoldDB" id="A0A2T4ALD0"/>
<dbReference type="InterPro" id="IPR028095">
    <property type="entry name" value="Mso1_N_dom"/>
</dbReference>
<feature type="domain" description="Mso1 N-terminal" evidence="2">
    <location>
        <begin position="19"/>
        <end position="57"/>
    </location>
</feature>
<feature type="region of interest" description="Disordered" evidence="1">
    <location>
        <begin position="49"/>
        <end position="267"/>
    </location>
</feature>
<feature type="compositionally biased region" description="Low complexity" evidence="1">
    <location>
        <begin position="141"/>
        <end position="158"/>
    </location>
</feature>
<sequence length="267" mass="27174">MSSWYSNLVTKTSSQISNLRSTLLSSEADGDTEDDTHVCRVLRNYYTEKGRPFPNWLPPDPKAPPPQMTQAVYAQSQVGSRYGGLGGPQQPGAGGLSSLWDNGPAQPPQPQIPQSLRAGRPATTQPGPSSRDELLGRGGQAPRAGSYSGPGPAPAGSAQDRLKQRLWGTRTTSPSSSNGNGPFQPPPGGGSGGHQSQGSYEDRFAPGGSYDNSRGSGGGGGQPFVGANAPWSSDGGPYSGGGGGGGGGGAANGVRRKGLPSGPRGYR</sequence>
<dbReference type="GeneID" id="36625549"/>
<name>A0A2T4ALD0_TRIHA</name>
<feature type="compositionally biased region" description="Gly residues" evidence="1">
    <location>
        <begin position="81"/>
        <end position="95"/>
    </location>
</feature>
<dbReference type="RefSeq" id="XP_024777571.1">
    <property type="nucleotide sequence ID" value="XM_024916980.1"/>
</dbReference>
<feature type="compositionally biased region" description="Polar residues" evidence="1">
    <location>
        <begin position="68"/>
        <end position="79"/>
    </location>
</feature>
<reference evidence="3 4" key="1">
    <citation type="submission" date="2016-07" db="EMBL/GenBank/DDBJ databases">
        <title>Multiple horizontal gene transfer events from other fungi enriched the ability of initially mycotrophic Trichoderma (Ascomycota) to feed on dead plant biomass.</title>
        <authorList>
            <consortium name="DOE Joint Genome Institute"/>
            <person name="Aerts A."/>
            <person name="Atanasova L."/>
            <person name="Chenthamara K."/>
            <person name="Zhang J."/>
            <person name="Grujic M."/>
            <person name="Henrissat B."/>
            <person name="Kuo A."/>
            <person name="Salamov A."/>
            <person name="Lipzen A."/>
            <person name="Labutti K."/>
            <person name="Barry K."/>
            <person name="Miao Y."/>
            <person name="Rahimi M.J."/>
            <person name="Shen Q."/>
            <person name="Grigoriev I.V."/>
            <person name="Kubicek C.P."/>
            <person name="Druzhinina I.S."/>
        </authorList>
    </citation>
    <scope>NUCLEOTIDE SEQUENCE [LARGE SCALE GENOMIC DNA]</scope>
    <source>
        <strain evidence="3 4">CBS 226.95</strain>
    </source>
</reference>
<feature type="compositionally biased region" description="Gly residues" evidence="1">
    <location>
        <begin position="237"/>
        <end position="251"/>
    </location>
</feature>
<evidence type="ECO:0000313" key="4">
    <source>
        <dbReference type="Proteomes" id="UP000241690"/>
    </source>
</evidence>
<dbReference type="EMBL" id="KZ679677">
    <property type="protein sequence ID" value="PTB57894.1"/>
    <property type="molecule type" value="Genomic_DNA"/>
</dbReference>
<gene>
    <name evidence="3" type="ORF">M431DRAFT_492131</name>
</gene>
<organism evidence="3 4">
    <name type="scientific">Trichoderma harzianum CBS 226.95</name>
    <dbReference type="NCBI Taxonomy" id="983964"/>
    <lineage>
        <taxon>Eukaryota</taxon>
        <taxon>Fungi</taxon>
        <taxon>Dikarya</taxon>
        <taxon>Ascomycota</taxon>
        <taxon>Pezizomycotina</taxon>
        <taxon>Sordariomycetes</taxon>
        <taxon>Hypocreomycetidae</taxon>
        <taxon>Hypocreales</taxon>
        <taxon>Hypocreaceae</taxon>
        <taxon>Trichoderma</taxon>
    </lineage>
</organism>
<keyword evidence="4" id="KW-1185">Reference proteome</keyword>
<dbReference type="Proteomes" id="UP000241690">
    <property type="component" value="Unassembled WGS sequence"/>
</dbReference>
<feature type="compositionally biased region" description="Pro residues" evidence="1">
    <location>
        <begin position="55"/>
        <end position="67"/>
    </location>
</feature>
<accession>A0A2T4ALD0</accession>
<evidence type="ECO:0000256" key="1">
    <source>
        <dbReference type="SAM" id="MobiDB-lite"/>
    </source>
</evidence>